<dbReference type="FunFam" id="3.30.750.70:FF:000004">
    <property type="entry name" value="Acetyl-CoA hydrolase/transferase"/>
    <property type="match status" value="1"/>
</dbReference>
<accession>A0A8K0GIF2</accession>
<dbReference type="OrthoDB" id="10250396at2759"/>
<dbReference type="InterPro" id="IPR038460">
    <property type="entry name" value="AcetylCoA_hyd_C_sf"/>
</dbReference>
<dbReference type="Pfam" id="PF13336">
    <property type="entry name" value="AcetylCoA_hyd_C"/>
    <property type="match status" value="1"/>
</dbReference>
<keyword evidence="6" id="KW-1185">Reference proteome</keyword>
<dbReference type="InterPro" id="IPR026888">
    <property type="entry name" value="AcetylCoA_hyd_C"/>
</dbReference>
<sequence>MLIMASVANRVSTKVGGFLGILKKTAPRTYYTYVNEPSQPIKGKEPKWVCAEEAFECLKSDQLVYAQGAAATPVHCLNAMTEYGKKTCLKNVRVVHMHTEGPASYTDPSCEGIFRSVSVFMGANVRKAVAEGRGDSIPIFLHEIPLLFYRKILQPDISIIHVSPPDQHGYCSLGTSVDSVRAALVNSKIIIAQVNEQMPRTFGDAIIHISHVDYAVKCDAELPQHGGRPPSEVESKIGNLIAQNLVEDGATLQMGIGNIPDAVLAALKNHKDLGIHSEMFSGGVIDLVENGCVTNNRKTIHKGRIVGSFLIGTQKLYDFVDNNPFIEMLTIDYVNSTKIIAQQPKMTAINSCIEVDLTGQVCSDSIGTRMYSGFGGQVDFIRGSAEGFDGKGKPIIALPSATNKGVSKIVPTLKAGAGVVTSRAHVHYIVTEHGIAQLFGKTLRQRAYALIQIAHPDHRAALEKAAFERLKCMPTAD</sequence>
<evidence type="ECO:0000313" key="5">
    <source>
        <dbReference type="EMBL" id="KAF2900466.1"/>
    </source>
</evidence>
<proteinExistence type="inferred from homology"/>
<dbReference type="AlphaFoldDB" id="A0A8K0GIF2"/>
<evidence type="ECO:0000259" key="4">
    <source>
        <dbReference type="Pfam" id="PF13336"/>
    </source>
</evidence>
<dbReference type="GO" id="GO:0005739">
    <property type="term" value="C:mitochondrion"/>
    <property type="evidence" value="ECO:0007669"/>
    <property type="project" value="TreeGrafter"/>
</dbReference>
<gene>
    <name evidence="5" type="ORF">ILUMI_05718</name>
</gene>
<dbReference type="Gene3D" id="3.40.1080.10">
    <property type="entry name" value="Glutaconate Coenzyme A-transferase"/>
    <property type="match status" value="1"/>
</dbReference>
<dbReference type="GO" id="GO:0006083">
    <property type="term" value="P:acetate metabolic process"/>
    <property type="evidence" value="ECO:0007669"/>
    <property type="project" value="InterPro"/>
</dbReference>
<dbReference type="PANTHER" id="PTHR21432:SF20">
    <property type="entry name" value="ACETYL-COA HYDROLASE"/>
    <property type="match status" value="1"/>
</dbReference>
<organism evidence="5 6">
    <name type="scientific">Ignelater luminosus</name>
    <name type="common">Cucubano</name>
    <name type="synonym">Pyrophorus luminosus</name>
    <dbReference type="NCBI Taxonomy" id="2038154"/>
    <lineage>
        <taxon>Eukaryota</taxon>
        <taxon>Metazoa</taxon>
        <taxon>Ecdysozoa</taxon>
        <taxon>Arthropoda</taxon>
        <taxon>Hexapoda</taxon>
        <taxon>Insecta</taxon>
        <taxon>Pterygota</taxon>
        <taxon>Neoptera</taxon>
        <taxon>Endopterygota</taxon>
        <taxon>Coleoptera</taxon>
        <taxon>Polyphaga</taxon>
        <taxon>Elateriformia</taxon>
        <taxon>Elateroidea</taxon>
        <taxon>Elateridae</taxon>
        <taxon>Agrypninae</taxon>
        <taxon>Pyrophorini</taxon>
        <taxon>Ignelater</taxon>
    </lineage>
</organism>
<evidence type="ECO:0000256" key="2">
    <source>
        <dbReference type="ARBA" id="ARBA00022679"/>
    </source>
</evidence>
<dbReference type="GO" id="GO:0008775">
    <property type="term" value="F:acetate CoA-transferase activity"/>
    <property type="evidence" value="ECO:0007669"/>
    <property type="project" value="InterPro"/>
</dbReference>
<dbReference type="InterPro" id="IPR046433">
    <property type="entry name" value="ActCoA_hydro"/>
</dbReference>
<dbReference type="Pfam" id="PF02550">
    <property type="entry name" value="AcetylCoA_hydro"/>
    <property type="match status" value="1"/>
</dbReference>
<dbReference type="Proteomes" id="UP000801492">
    <property type="component" value="Unassembled WGS sequence"/>
</dbReference>
<comment type="similarity">
    <text evidence="1">Belongs to the acetyl-CoA hydrolase/transferase family.</text>
</comment>
<dbReference type="Gene3D" id="3.40.1080.20">
    <property type="entry name" value="Acetyl-CoA hydrolase/transferase C-terminal domain"/>
    <property type="match status" value="1"/>
</dbReference>
<dbReference type="EMBL" id="VTPC01002179">
    <property type="protein sequence ID" value="KAF2900466.1"/>
    <property type="molecule type" value="Genomic_DNA"/>
</dbReference>
<dbReference type="SUPFAM" id="SSF100950">
    <property type="entry name" value="NagB/RpiA/CoA transferase-like"/>
    <property type="match status" value="2"/>
</dbReference>
<dbReference type="PANTHER" id="PTHR21432">
    <property type="entry name" value="ACETYL-COA HYDROLASE-RELATED"/>
    <property type="match status" value="1"/>
</dbReference>
<feature type="domain" description="Acetyl-CoA hydrolase/transferase N-terminal" evidence="3">
    <location>
        <begin position="51"/>
        <end position="217"/>
    </location>
</feature>
<dbReference type="InterPro" id="IPR003702">
    <property type="entry name" value="ActCoA_hydro_N"/>
</dbReference>
<reference evidence="5" key="1">
    <citation type="submission" date="2019-08" db="EMBL/GenBank/DDBJ databases">
        <title>The genome of the North American firefly Photinus pyralis.</title>
        <authorList>
            <consortium name="Photinus pyralis genome working group"/>
            <person name="Fallon T.R."/>
            <person name="Sander Lower S.E."/>
            <person name="Weng J.-K."/>
        </authorList>
    </citation>
    <scope>NUCLEOTIDE SEQUENCE</scope>
    <source>
        <strain evidence="5">TRF0915ILg1</strain>
        <tissue evidence="5">Whole body</tissue>
    </source>
</reference>
<keyword evidence="2" id="KW-0808">Transferase</keyword>
<name>A0A8K0GIF2_IGNLU</name>
<feature type="domain" description="Acetyl-CoA hydrolase/transferase C-terminal" evidence="4">
    <location>
        <begin position="312"/>
        <end position="466"/>
    </location>
</feature>
<comment type="caution">
    <text evidence="5">The sequence shown here is derived from an EMBL/GenBank/DDBJ whole genome shotgun (WGS) entry which is preliminary data.</text>
</comment>
<evidence type="ECO:0000313" key="6">
    <source>
        <dbReference type="Proteomes" id="UP000801492"/>
    </source>
</evidence>
<evidence type="ECO:0000259" key="3">
    <source>
        <dbReference type="Pfam" id="PF02550"/>
    </source>
</evidence>
<dbReference type="InterPro" id="IPR037171">
    <property type="entry name" value="NagB/RpiA_transferase-like"/>
</dbReference>
<dbReference type="FunFam" id="3.40.1080.20:FF:000002">
    <property type="entry name" value="Acetyl-CoA hydrolase/transferase"/>
    <property type="match status" value="1"/>
</dbReference>
<dbReference type="Gene3D" id="3.30.750.70">
    <property type="entry name" value="4-hydroxybutyrate coenzyme like domains"/>
    <property type="match status" value="1"/>
</dbReference>
<evidence type="ECO:0000256" key="1">
    <source>
        <dbReference type="ARBA" id="ARBA00009632"/>
    </source>
</evidence>
<evidence type="ECO:0008006" key="7">
    <source>
        <dbReference type="Google" id="ProtNLM"/>
    </source>
</evidence>
<protein>
    <recommendedName>
        <fullName evidence="7">Acetyl-CoA hydrolase</fullName>
    </recommendedName>
</protein>